<gene>
    <name evidence="2" type="ORF">BGW38_006753</name>
</gene>
<proteinExistence type="predicted"/>
<sequence>MEQKKAEDLDALFEWLQLHGPKQQAKQQGTQQQLQQPQGLEQLEQMLEQLRLPQGQEQQQSQVLEGLEHVMEQMRLQPTRQQAAPPSPPAPRGRLVLSAVEIPARGSRRRVENISPASSSVASRSR</sequence>
<dbReference type="EMBL" id="JAABOA010004355">
    <property type="protein sequence ID" value="KAF9577801.1"/>
    <property type="molecule type" value="Genomic_DNA"/>
</dbReference>
<protein>
    <submittedName>
        <fullName evidence="2">Uncharacterized protein</fullName>
    </submittedName>
</protein>
<keyword evidence="3" id="KW-1185">Reference proteome</keyword>
<evidence type="ECO:0000313" key="2">
    <source>
        <dbReference type="EMBL" id="KAF9577801.1"/>
    </source>
</evidence>
<evidence type="ECO:0000256" key="1">
    <source>
        <dbReference type="SAM" id="MobiDB-lite"/>
    </source>
</evidence>
<name>A0A9P6FMI7_9FUNG</name>
<organism evidence="2 3">
    <name type="scientific">Lunasporangiospora selenospora</name>
    <dbReference type="NCBI Taxonomy" id="979761"/>
    <lineage>
        <taxon>Eukaryota</taxon>
        <taxon>Fungi</taxon>
        <taxon>Fungi incertae sedis</taxon>
        <taxon>Mucoromycota</taxon>
        <taxon>Mortierellomycotina</taxon>
        <taxon>Mortierellomycetes</taxon>
        <taxon>Mortierellales</taxon>
        <taxon>Mortierellaceae</taxon>
        <taxon>Lunasporangiospora</taxon>
    </lineage>
</organism>
<dbReference type="Proteomes" id="UP000780801">
    <property type="component" value="Unassembled WGS sequence"/>
</dbReference>
<feature type="region of interest" description="Disordered" evidence="1">
    <location>
        <begin position="76"/>
        <end position="95"/>
    </location>
</feature>
<dbReference type="AlphaFoldDB" id="A0A9P6FMI7"/>
<accession>A0A9P6FMI7</accession>
<reference evidence="2" key="1">
    <citation type="journal article" date="2020" name="Fungal Divers.">
        <title>Resolving the Mortierellaceae phylogeny through synthesis of multi-gene phylogenetics and phylogenomics.</title>
        <authorList>
            <person name="Vandepol N."/>
            <person name="Liber J."/>
            <person name="Desiro A."/>
            <person name="Na H."/>
            <person name="Kennedy M."/>
            <person name="Barry K."/>
            <person name="Grigoriev I.V."/>
            <person name="Miller A.N."/>
            <person name="O'Donnell K."/>
            <person name="Stajich J.E."/>
            <person name="Bonito G."/>
        </authorList>
    </citation>
    <scope>NUCLEOTIDE SEQUENCE</scope>
    <source>
        <strain evidence="2">KOD1015</strain>
    </source>
</reference>
<feature type="non-terminal residue" evidence="2">
    <location>
        <position position="1"/>
    </location>
</feature>
<feature type="region of interest" description="Disordered" evidence="1">
    <location>
        <begin position="20"/>
        <end position="39"/>
    </location>
</feature>
<evidence type="ECO:0000313" key="3">
    <source>
        <dbReference type="Proteomes" id="UP000780801"/>
    </source>
</evidence>
<feature type="compositionally biased region" description="Low complexity" evidence="1">
    <location>
        <begin position="115"/>
        <end position="126"/>
    </location>
</feature>
<comment type="caution">
    <text evidence="2">The sequence shown here is derived from an EMBL/GenBank/DDBJ whole genome shotgun (WGS) entry which is preliminary data.</text>
</comment>
<feature type="region of interest" description="Disordered" evidence="1">
    <location>
        <begin position="105"/>
        <end position="126"/>
    </location>
</feature>